<dbReference type="Gene3D" id="3.40.710.10">
    <property type="entry name" value="DD-peptidase/beta-lactamase superfamily"/>
    <property type="match status" value="1"/>
</dbReference>
<comment type="caution">
    <text evidence="2">The sequence shown here is derived from an EMBL/GenBank/DDBJ whole genome shotgun (WGS) entry which is preliminary data.</text>
</comment>
<gene>
    <name evidence="2" type="ORF">EYS42_08130</name>
</gene>
<proteinExistence type="predicted"/>
<dbReference type="InterPro" id="IPR001466">
    <property type="entry name" value="Beta-lactam-related"/>
</dbReference>
<dbReference type="InterPro" id="IPR012338">
    <property type="entry name" value="Beta-lactam/transpept-like"/>
</dbReference>
<dbReference type="PANTHER" id="PTHR43283:SF14">
    <property type="entry name" value="BLL8153 PROTEIN"/>
    <property type="match status" value="1"/>
</dbReference>
<sequence>MRHHSAHTRPWNRLLAGIAFSLGLTQGVLAQGLPPALFLPEAVLPRATIDAAKDGHTLPTAAPRSPIANFRYTHEGVSKSLAQYQSEAKVRALLVIKDGKIVHEYNRFPYHKGSLHQSWSIGKQVLSALIGIAIHEGAIRSVDDRMDRYAPELALNGFAGVTFKQALQMSSGVQYDEEADRFKLFTDVITDYLTVGLSGKTVLDKTLAPELTPAFAPGSRYQYASINSQALSHALEKAVGMPYQRYLETRLWKPMGTADAAKVLQDREKKAFTFCCLYATTRSYALFGMLYANGGQLNGRQIVPAQWIKQSTTFEGDPSNWRSVPRAGSTGLYGFGYHWWPLEGDRGDFSALGVFGQAIHVLPRQNTVIVRMSGDFDTPGAHSEENVAMGRALADYLD</sequence>
<dbReference type="PANTHER" id="PTHR43283">
    <property type="entry name" value="BETA-LACTAMASE-RELATED"/>
    <property type="match status" value="1"/>
</dbReference>
<feature type="domain" description="Beta-lactamase-related" evidence="1">
    <location>
        <begin position="92"/>
        <end position="389"/>
    </location>
</feature>
<name>A0A4Q9H2B2_9BURK</name>
<accession>A0A4Q9H2B2</accession>
<evidence type="ECO:0000313" key="3">
    <source>
        <dbReference type="Proteomes" id="UP000292120"/>
    </source>
</evidence>
<organism evidence="2 3">
    <name type="scientific">Aquabacterium lacunae</name>
    <dbReference type="NCBI Taxonomy" id="2528630"/>
    <lineage>
        <taxon>Bacteria</taxon>
        <taxon>Pseudomonadati</taxon>
        <taxon>Pseudomonadota</taxon>
        <taxon>Betaproteobacteria</taxon>
        <taxon>Burkholderiales</taxon>
        <taxon>Aquabacterium</taxon>
    </lineage>
</organism>
<dbReference type="OrthoDB" id="9814204at2"/>
<protein>
    <submittedName>
        <fullName evidence="2">Class C beta-lactamase-related serine hydrolase</fullName>
    </submittedName>
</protein>
<dbReference type="InterPro" id="IPR050789">
    <property type="entry name" value="Diverse_Enzym_Activities"/>
</dbReference>
<reference evidence="2 3" key="1">
    <citation type="submission" date="2019-02" db="EMBL/GenBank/DDBJ databases">
        <title>Aquabacterium sp. strain KMB7.</title>
        <authorList>
            <person name="Chen W.-M."/>
        </authorList>
    </citation>
    <scope>NUCLEOTIDE SEQUENCE [LARGE SCALE GENOMIC DNA]</scope>
    <source>
        <strain evidence="2 3">KMB7</strain>
    </source>
</reference>
<dbReference type="SUPFAM" id="SSF56601">
    <property type="entry name" value="beta-lactamase/transpeptidase-like"/>
    <property type="match status" value="1"/>
</dbReference>
<dbReference type="Proteomes" id="UP000292120">
    <property type="component" value="Unassembled WGS sequence"/>
</dbReference>
<dbReference type="RefSeq" id="WP_130967636.1">
    <property type="nucleotide sequence ID" value="NZ_SIXI01000003.1"/>
</dbReference>
<dbReference type="Pfam" id="PF00144">
    <property type="entry name" value="Beta-lactamase"/>
    <property type="match status" value="1"/>
</dbReference>
<keyword evidence="3" id="KW-1185">Reference proteome</keyword>
<evidence type="ECO:0000313" key="2">
    <source>
        <dbReference type="EMBL" id="TBO31207.1"/>
    </source>
</evidence>
<evidence type="ECO:0000259" key="1">
    <source>
        <dbReference type="Pfam" id="PF00144"/>
    </source>
</evidence>
<dbReference type="AlphaFoldDB" id="A0A4Q9H2B2"/>
<dbReference type="EMBL" id="SIXI01000003">
    <property type="protein sequence ID" value="TBO31207.1"/>
    <property type="molecule type" value="Genomic_DNA"/>
</dbReference>
<dbReference type="GO" id="GO:0016787">
    <property type="term" value="F:hydrolase activity"/>
    <property type="evidence" value="ECO:0007669"/>
    <property type="project" value="UniProtKB-KW"/>
</dbReference>
<keyword evidence="2" id="KW-0378">Hydrolase</keyword>